<protein>
    <submittedName>
        <fullName evidence="2">Uncharacterized protein</fullName>
    </submittedName>
</protein>
<gene>
    <name evidence="2" type="ORF">GCM10010507_43110</name>
</gene>
<reference evidence="2" key="2">
    <citation type="submission" date="2020-09" db="EMBL/GenBank/DDBJ databases">
        <authorList>
            <person name="Sun Q."/>
            <person name="Ohkuma M."/>
        </authorList>
    </citation>
    <scope>NUCLEOTIDE SEQUENCE</scope>
    <source>
        <strain evidence="2">JCM 4633</strain>
    </source>
</reference>
<evidence type="ECO:0000313" key="2">
    <source>
        <dbReference type="EMBL" id="GHC61364.1"/>
    </source>
</evidence>
<evidence type="ECO:0000256" key="1">
    <source>
        <dbReference type="SAM" id="MobiDB-lite"/>
    </source>
</evidence>
<proteinExistence type="predicted"/>
<evidence type="ECO:0000313" key="3">
    <source>
        <dbReference type="Proteomes" id="UP000646244"/>
    </source>
</evidence>
<sequence length="343" mass="35497">MPNTTAAGRTARRARTLTGALAIAALLAALMALWQTQFRPLSKPEYCWGTWRADGGPFRTDAGRDGGAHRRTARETAPTPARPHGRCSLSWSGGRGRDAPRRSLEVRYETGPSAAKERRAWLAELFAGGDAALPDDLPGFVTAATGTLVLPASCDVDGRPSVVTVSGSFDSSPDRTGRILLEAANRATKVTGCAGEVRTTGPTTPTGCSLPLPAPRPAPASASAPPAAPGTAAGSAHDGFQTCAVAGGGQWAARFTMVARPRIVTLFDGLTGDSPPAPGWRALGRIEATAALIRADCAGRPTVFTMRTGPGRTGTRLDDAREAFPPLVEAAADRMGCAPLHSV</sequence>
<name>A0A918TSK0_STRCJ</name>
<dbReference type="Proteomes" id="UP000646244">
    <property type="component" value="Unassembled WGS sequence"/>
</dbReference>
<dbReference type="RefSeq" id="WP_190111495.1">
    <property type="nucleotide sequence ID" value="NZ_BMVB01000015.1"/>
</dbReference>
<dbReference type="AlphaFoldDB" id="A0A918TSK0"/>
<organism evidence="2 3">
    <name type="scientific">Streptomyces cinnamoneus</name>
    <name type="common">Streptoverticillium cinnamoneum</name>
    <dbReference type="NCBI Taxonomy" id="53446"/>
    <lineage>
        <taxon>Bacteria</taxon>
        <taxon>Bacillati</taxon>
        <taxon>Actinomycetota</taxon>
        <taxon>Actinomycetes</taxon>
        <taxon>Kitasatosporales</taxon>
        <taxon>Streptomycetaceae</taxon>
        <taxon>Streptomyces</taxon>
        <taxon>Streptomyces cinnamoneus group</taxon>
    </lineage>
</organism>
<feature type="region of interest" description="Disordered" evidence="1">
    <location>
        <begin position="195"/>
        <end position="236"/>
    </location>
</feature>
<comment type="caution">
    <text evidence="2">The sequence shown here is derived from an EMBL/GenBank/DDBJ whole genome shotgun (WGS) entry which is preliminary data.</text>
</comment>
<feature type="region of interest" description="Disordered" evidence="1">
    <location>
        <begin position="58"/>
        <end position="99"/>
    </location>
</feature>
<reference evidence="2" key="1">
    <citation type="journal article" date="2014" name="Int. J. Syst. Evol. Microbiol.">
        <title>Complete genome sequence of Corynebacterium casei LMG S-19264T (=DSM 44701T), isolated from a smear-ripened cheese.</title>
        <authorList>
            <consortium name="US DOE Joint Genome Institute (JGI-PGF)"/>
            <person name="Walter F."/>
            <person name="Albersmeier A."/>
            <person name="Kalinowski J."/>
            <person name="Ruckert C."/>
        </authorList>
    </citation>
    <scope>NUCLEOTIDE SEQUENCE</scope>
    <source>
        <strain evidence="2">JCM 4633</strain>
    </source>
</reference>
<accession>A0A918TSK0</accession>
<feature type="compositionally biased region" description="Low complexity" evidence="1">
    <location>
        <begin position="219"/>
        <end position="236"/>
    </location>
</feature>
<dbReference type="EMBL" id="BMVB01000015">
    <property type="protein sequence ID" value="GHC61364.1"/>
    <property type="molecule type" value="Genomic_DNA"/>
</dbReference>